<dbReference type="OrthoDB" id="2943660at2759"/>
<evidence type="ECO:0000256" key="6">
    <source>
        <dbReference type="ARBA" id="ARBA00023242"/>
    </source>
</evidence>
<dbReference type="GO" id="GO:0005634">
    <property type="term" value="C:nucleus"/>
    <property type="evidence" value="ECO:0007669"/>
    <property type="project" value="TreeGrafter"/>
</dbReference>
<evidence type="ECO:0000256" key="7">
    <source>
        <dbReference type="SAM" id="MobiDB-lite"/>
    </source>
</evidence>
<dbReference type="FunCoup" id="C5DC64">
    <property type="interactions" value="258"/>
</dbReference>
<keyword evidence="6" id="KW-0539">Nucleus</keyword>
<dbReference type="SMART" id="SM00066">
    <property type="entry name" value="GAL4"/>
    <property type="match status" value="1"/>
</dbReference>
<feature type="domain" description="Zn(2)-C6 fungal-type" evidence="8">
    <location>
        <begin position="18"/>
        <end position="48"/>
    </location>
</feature>
<dbReference type="PRINTS" id="PR00755">
    <property type="entry name" value="AFLATOXINBRP"/>
</dbReference>
<dbReference type="OMA" id="LAMMQRD"/>
<dbReference type="CDD" id="cd00067">
    <property type="entry name" value="GAL4"/>
    <property type="match status" value="1"/>
</dbReference>
<dbReference type="PANTHER" id="PTHR31069:SF29">
    <property type="entry name" value="OLEATE-ACTIVATED TRANSCRIPTION FACTOR 1-RELATED"/>
    <property type="match status" value="1"/>
</dbReference>
<dbReference type="GO" id="GO:0045944">
    <property type="term" value="P:positive regulation of transcription by RNA polymerase II"/>
    <property type="evidence" value="ECO:0007669"/>
    <property type="project" value="TreeGrafter"/>
</dbReference>
<dbReference type="AlphaFoldDB" id="C5DC64"/>
<keyword evidence="3" id="KW-0805">Transcription regulation</keyword>
<dbReference type="KEGG" id="lth:KLTH0B00352g"/>
<dbReference type="GeneID" id="8290632"/>
<dbReference type="PROSITE" id="PS50048">
    <property type="entry name" value="ZN2_CY6_FUNGAL_2"/>
    <property type="match status" value="1"/>
</dbReference>
<evidence type="ECO:0000313" key="9">
    <source>
        <dbReference type="EMBL" id="CAR21374.1"/>
    </source>
</evidence>
<organism evidence="9 10">
    <name type="scientific">Lachancea thermotolerans (strain ATCC 56472 / CBS 6340 / NRRL Y-8284)</name>
    <name type="common">Yeast</name>
    <name type="synonym">Kluyveromyces thermotolerans</name>
    <dbReference type="NCBI Taxonomy" id="559295"/>
    <lineage>
        <taxon>Eukaryota</taxon>
        <taxon>Fungi</taxon>
        <taxon>Dikarya</taxon>
        <taxon>Ascomycota</taxon>
        <taxon>Saccharomycotina</taxon>
        <taxon>Saccharomycetes</taxon>
        <taxon>Saccharomycetales</taxon>
        <taxon>Saccharomycetaceae</taxon>
        <taxon>Lachancea</taxon>
    </lineage>
</organism>
<accession>C5DC64</accession>
<name>C5DC64_LACTC</name>
<keyword evidence="10" id="KW-1185">Reference proteome</keyword>
<evidence type="ECO:0000259" key="8">
    <source>
        <dbReference type="PROSITE" id="PS50048"/>
    </source>
</evidence>
<feature type="region of interest" description="Disordered" evidence="7">
    <location>
        <begin position="72"/>
        <end position="96"/>
    </location>
</feature>
<evidence type="ECO:0000256" key="3">
    <source>
        <dbReference type="ARBA" id="ARBA00023015"/>
    </source>
</evidence>
<keyword evidence="1" id="KW-0479">Metal-binding</keyword>
<dbReference type="GO" id="GO:0000981">
    <property type="term" value="F:DNA-binding transcription factor activity, RNA polymerase II-specific"/>
    <property type="evidence" value="ECO:0007669"/>
    <property type="project" value="InterPro"/>
</dbReference>
<dbReference type="CDD" id="cd12148">
    <property type="entry name" value="fungal_TF_MHR"/>
    <property type="match status" value="1"/>
</dbReference>
<proteinExistence type="predicted"/>
<evidence type="ECO:0000256" key="5">
    <source>
        <dbReference type="ARBA" id="ARBA00023163"/>
    </source>
</evidence>
<dbReference type="PANTHER" id="PTHR31069">
    <property type="entry name" value="OLEATE-ACTIVATED TRANSCRIPTION FACTOR 1-RELATED"/>
    <property type="match status" value="1"/>
</dbReference>
<dbReference type="GO" id="GO:0000978">
    <property type="term" value="F:RNA polymerase II cis-regulatory region sequence-specific DNA binding"/>
    <property type="evidence" value="ECO:0007669"/>
    <property type="project" value="TreeGrafter"/>
</dbReference>
<gene>
    <name evidence="9" type="ordered locus">KLTH0B00352g</name>
</gene>
<dbReference type="EMBL" id="CU928166">
    <property type="protein sequence ID" value="CAR21374.1"/>
    <property type="molecule type" value="Genomic_DNA"/>
</dbReference>
<dbReference type="GO" id="GO:0008270">
    <property type="term" value="F:zinc ion binding"/>
    <property type="evidence" value="ECO:0007669"/>
    <property type="project" value="InterPro"/>
</dbReference>
<dbReference type="HOGENOM" id="CLU_015392_0_0_1"/>
<dbReference type="InterPro" id="IPR001138">
    <property type="entry name" value="Zn2Cys6_DnaBD"/>
</dbReference>
<dbReference type="InterPro" id="IPR050675">
    <property type="entry name" value="OAF3"/>
</dbReference>
<keyword evidence="4" id="KW-0238">DNA-binding</keyword>
<keyword evidence="5" id="KW-0804">Transcription</keyword>
<dbReference type="InParanoid" id="C5DC64"/>
<dbReference type="Pfam" id="PF00172">
    <property type="entry name" value="Zn_clus"/>
    <property type="match status" value="1"/>
</dbReference>
<reference evidence="9 10" key="1">
    <citation type="journal article" date="2009" name="Genome Res.">
        <title>Comparative genomics of protoploid Saccharomycetaceae.</title>
        <authorList>
            <consortium name="The Genolevures Consortium"/>
            <person name="Souciet J.-L."/>
            <person name="Dujon B."/>
            <person name="Gaillardin C."/>
            <person name="Johnston M."/>
            <person name="Baret P.V."/>
            <person name="Cliften P."/>
            <person name="Sherman D.J."/>
            <person name="Weissenbach J."/>
            <person name="Westhof E."/>
            <person name="Wincker P."/>
            <person name="Jubin C."/>
            <person name="Poulain J."/>
            <person name="Barbe V."/>
            <person name="Segurens B."/>
            <person name="Artiguenave F."/>
            <person name="Anthouard V."/>
            <person name="Vacherie B."/>
            <person name="Val M.-E."/>
            <person name="Fulton R.S."/>
            <person name="Minx P."/>
            <person name="Wilson R."/>
            <person name="Durrens P."/>
            <person name="Jean G."/>
            <person name="Marck C."/>
            <person name="Martin T."/>
            <person name="Nikolski M."/>
            <person name="Rolland T."/>
            <person name="Seret M.-L."/>
            <person name="Casaregola S."/>
            <person name="Despons L."/>
            <person name="Fairhead C."/>
            <person name="Fischer G."/>
            <person name="Lafontaine I."/>
            <person name="Leh V."/>
            <person name="Lemaire M."/>
            <person name="de Montigny J."/>
            <person name="Neuveglise C."/>
            <person name="Thierry A."/>
            <person name="Blanc-Lenfle I."/>
            <person name="Bleykasten C."/>
            <person name="Diffels J."/>
            <person name="Fritsch E."/>
            <person name="Frangeul L."/>
            <person name="Goeffon A."/>
            <person name="Jauniaux N."/>
            <person name="Kachouri-Lafond R."/>
            <person name="Payen C."/>
            <person name="Potier S."/>
            <person name="Pribylova L."/>
            <person name="Ozanne C."/>
            <person name="Richard G.-F."/>
            <person name="Sacerdot C."/>
            <person name="Straub M.-L."/>
            <person name="Talla E."/>
        </authorList>
    </citation>
    <scope>NUCLEOTIDE SEQUENCE [LARGE SCALE GENOMIC DNA]</scope>
    <source>
        <strain evidence="10">ATCC 56472 / CBS 6340 / NRRL Y-8284</strain>
    </source>
</reference>
<dbReference type="Gene3D" id="4.10.240.10">
    <property type="entry name" value="Zn(2)-C6 fungal-type DNA-binding domain"/>
    <property type="match status" value="1"/>
</dbReference>
<dbReference type="RefSeq" id="XP_002551813.1">
    <property type="nucleotide sequence ID" value="XM_002551767.1"/>
</dbReference>
<dbReference type="Proteomes" id="UP000002036">
    <property type="component" value="Chromosome B"/>
</dbReference>
<evidence type="ECO:0000256" key="1">
    <source>
        <dbReference type="ARBA" id="ARBA00022723"/>
    </source>
</evidence>
<evidence type="ECO:0000256" key="2">
    <source>
        <dbReference type="ARBA" id="ARBA00022833"/>
    </source>
</evidence>
<evidence type="ECO:0000256" key="4">
    <source>
        <dbReference type="ARBA" id="ARBA00023125"/>
    </source>
</evidence>
<protein>
    <submittedName>
        <fullName evidence="9">KLTH0B00352p</fullName>
    </submittedName>
</protein>
<dbReference type="PROSITE" id="PS00463">
    <property type="entry name" value="ZN2_CY6_FUNGAL_1"/>
    <property type="match status" value="1"/>
</dbReference>
<dbReference type="eggNOG" id="ENOG502RJ72">
    <property type="taxonomic scope" value="Eukaryota"/>
</dbReference>
<sequence>MEHQHPIKIQKRNRPSFVCQECRRRKIKCDKKRPRCSRCVDTGLPCTYLASGSRSAADWHISGDETSIWTGESVTTTESRTPGESGAATSEAHSEALGDEQLALPQASTRCRCSCGSCCGYGTTFAYADGSGRRAPTSASAHEIYVNFGNPEDTMVAHEQMRYLHKPFSALAMMQRDHFLRAFAGSVTGVILTGMHSAPANGNPESFTYDGKLNSRQDSNNEGRGTQEIPVNVFMEEIKKTNMLMNRRRAGNDLIKLVFFQNPWSFDDNVGSTSAYPAELVSLVTNIQDILPDVAALRFLLDCFYEAVYPLHPFLDVPSFEKVLSEVLKARSDGSQRYNIMLGTSALHNKLENLAILLVVLKISQAALNMQQDPLKSATAKKLDIFGHNNIKDDVIILAQKCLNALNFLRLPNENTFCCLLFLWIYQSYDLDDVNFSLPPHVALVLGTLSHLSVILGLHNDPSMYPRLVESSQFHSSFLNYRRKLWMGVVSVRTNELLLNGNSLESTHALMSSFLKRGREDKESYMSSVIQDEGQENSFDTRLHEFAHKEYELRRIWTKLNSACNSLDKPILLSEIEIIISRAEITLSQLFPLTDITEISSFSCPEKGTVKCAESKAEIDYNAIRACKTYANNLRGRIIILNISMALTVHFENLCRNEPDRYLEYYRKYLKLTFRRSLEIVKLLKKLPDNMEKNSLFSRYKYALTRITLDSVLRTLIPMCSILFKLSFAERQLKMSVKSERVLYEKDDHSDSSHSLQMIVNVKESLAQALRSLISLQSTNWGLGFLSCYRLVCMAKYVLHLVDIDMLPEVTNRFWEYEKNYKQVPESIANRIFLKWGLKFKESKAIKDDLFNPNVLGAMDSDLLESFKTILESLELWKLTENTPEVNDVSSLSDRNEQLSEEVAEDAQGFSLDILDYFKVFEDEYSGESFPSIF</sequence>
<dbReference type="InterPro" id="IPR036864">
    <property type="entry name" value="Zn2-C6_fun-type_DNA-bd_sf"/>
</dbReference>
<evidence type="ECO:0000313" key="10">
    <source>
        <dbReference type="Proteomes" id="UP000002036"/>
    </source>
</evidence>
<feature type="region of interest" description="Disordered" evidence="7">
    <location>
        <begin position="202"/>
        <end position="226"/>
    </location>
</feature>
<feature type="compositionally biased region" description="Polar residues" evidence="7">
    <location>
        <begin position="72"/>
        <end position="82"/>
    </location>
</feature>
<dbReference type="SUPFAM" id="SSF57701">
    <property type="entry name" value="Zn2/Cys6 DNA-binding domain"/>
    <property type="match status" value="1"/>
</dbReference>
<keyword evidence="2" id="KW-0862">Zinc</keyword>